<dbReference type="SUPFAM" id="SSF100920">
    <property type="entry name" value="Heat shock protein 70kD (HSP70), peptide-binding domain"/>
    <property type="match status" value="1"/>
</dbReference>
<dbReference type="Gene3D" id="2.60.34.10">
    <property type="entry name" value="Substrate Binding Domain Of DNAk, Chain A, domain 1"/>
    <property type="match status" value="1"/>
</dbReference>
<dbReference type="Gene3D" id="3.90.640.10">
    <property type="entry name" value="Actin, Chain A, domain 4"/>
    <property type="match status" value="1"/>
</dbReference>
<sequence length="615" mass="68329">KSQQMHQAIGIDLGTTFSCVAYMKNDKEVEVVENSYGNKITPSVVHFGSQFKEVGEAAQSKRGTDALNTVFQVKRFMGRSGDDPEIKKRPYPFEFLSTRRGEAAIRVSPVDQDGTVQSKTISPEQISSVILNFMKACAQEKIGSEVKDAVITVPANFNNAQKQATKTAGEMIGLNVLRIVSEPTAAAIAYGFGINSEKKRTVLVYDLGGGTFDVSIVRIQRMDSEVLSTAGVTDLGGEDFDRRLFEYACSELKKQVLTITSDEEFGLNQSCEQAKITLTACDRANIDLYRDGKRYGFEISRSMFEELCIDLFEKTIECVEDAIDEAKVDKESIDDIVLVGGSSRIPKVQELVRELFGEKELKFNIPPDHAVAYGAAILAQSLSSAKDNALSSIRGLVTLADVLPLSLGTGITCDRFRVMLRRNTQYPATATHTYENSIDNQKSIYFEILEGENALSSKNKKLGSVSIPVPDKNVGENNIQTTFSVDEDGILSVHLLDADTEVKRDTKVQTSKLTEAERMVMVRNAKKEGENEEIERAKFEARTTFADVLTKARRTVHRTESESKKERLQFLIEKEENWLASQENPSNEEIIFRAGAAKQKLAQIMTRDPWLGNPK</sequence>
<dbReference type="PANTHER" id="PTHR19375">
    <property type="entry name" value="HEAT SHOCK PROTEIN 70KDA"/>
    <property type="match status" value="1"/>
</dbReference>
<dbReference type="PRINTS" id="PR00301">
    <property type="entry name" value="HEATSHOCK70"/>
</dbReference>
<dbReference type="Gene3D" id="3.30.420.40">
    <property type="match status" value="2"/>
</dbReference>
<protein>
    <recommendedName>
        <fullName evidence="7">Heat shock protein 70</fullName>
    </recommendedName>
</protein>
<organism evidence="5 6">
    <name type="scientific">Pristionchus entomophagus</name>
    <dbReference type="NCBI Taxonomy" id="358040"/>
    <lineage>
        <taxon>Eukaryota</taxon>
        <taxon>Metazoa</taxon>
        <taxon>Ecdysozoa</taxon>
        <taxon>Nematoda</taxon>
        <taxon>Chromadorea</taxon>
        <taxon>Rhabditida</taxon>
        <taxon>Rhabditina</taxon>
        <taxon>Diplogasteromorpha</taxon>
        <taxon>Diplogasteroidea</taxon>
        <taxon>Neodiplogasteridae</taxon>
        <taxon>Pristionchus</taxon>
    </lineage>
</organism>
<accession>A0AAV5TSD5</accession>
<keyword evidence="2 4" id="KW-0547">Nucleotide-binding</keyword>
<name>A0AAV5TSD5_9BILA</name>
<evidence type="ECO:0000313" key="5">
    <source>
        <dbReference type="EMBL" id="GMS97364.1"/>
    </source>
</evidence>
<evidence type="ECO:0000256" key="3">
    <source>
        <dbReference type="ARBA" id="ARBA00022840"/>
    </source>
</evidence>
<dbReference type="FunFam" id="3.90.640.10:FF:000029">
    <property type="entry name" value="Heat shock protein 110"/>
    <property type="match status" value="1"/>
</dbReference>
<dbReference type="EMBL" id="BTSX01000004">
    <property type="protein sequence ID" value="GMS97364.1"/>
    <property type="molecule type" value="Genomic_DNA"/>
</dbReference>
<dbReference type="GO" id="GO:0140662">
    <property type="term" value="F:ATP-dependent protein folding chaperone"/>
    <property type="evidence" value="ECO:0007669"/>
    <property type="project" value="InterPro"/>
</dbReference>
<dbReference type="InterPro" id="IPR029047">
    <property type="entry name" value="HSP70_peptide-bd_sf"/>
</dbReference>
<evidence type="ECO:0000256" key="2">
    <source>
        <dbReference type="ARBA" id="ARBA00022741"/>
    </source>
</evidence>
<dbReference type="PROSITE" id="PS00297">
    <property type="entry name" value="HSP70_1"/>
    <property type="match status" value="1"/>
</dbReference>
<evidence type="ECO:0000313" key="6">
    <source>
        <dbReference type="Proteomes" id="UP001432027"/>
    </source>
</evidence>
<dbReference type="Gene3D" id="3.30.30.30">
    <property type="match status" value="1"/>
</dbReference>
<evidence type="ECO:0000256" key="1">
    <source>
        <dbReference type="ARBA" id="ARBA00007381"/>
    </source>
</evidence>
<dbReference type="PROSITE" id="PS01036">
    <property type="entry name" value="HSP70_3"/>
    <property type="match status" value="1"/>
</dbReference>
<dbReference type="CDD" id="cd24028">
    <property type="entry name" value="ASKHA_NBD_HSP70_HSPA1-like"/>
    <property type="match status" value="1"/>
</dbReference>
<comment type="caution">
    <text evidence="5">The sequence shown here is derived from an EMBL/GenBank/DDBJ whole genome shotgun (WGS) entry which is preliminary data.</text>
</comment>
<proteinExistence type="inferred from homology"/>
<reference evidence="5" key="1">
    <citation type="submission" date="2023-10" db="EMBL/GenBank/DDBJ databases">
        <title>Genome assembly of Pristionchus species.</title>
        <authorList>
            <person name="Yoshida K."/>
            <person name="Sommer R.J."/>
        </authorList>
    </citation>
    <scope>NUCLEOTIDE SEQUENCE</scope>
    <source>
        <strain evidence="5">RS0144</strain>
    </source>
</reference>
<keyword evidence="3 4" id="KW-0067">ATP-binding</keyword>
<dbReference type="Proteomes" id="UP001432027">
    <property type="component" value="Unassembled WGS sequence"/>
</dbReference>
<gene>
    <name evidence="5" type="ORF">PENTCL1PPCAC_19539</name>
</gene>
<keyword evidence="6" id="KW-1185">Reference proteome</keyword>
<dbReference type="GO" id="GO:0006950">
    <property type="term" value="P:response to stress"/>
    <property type="evidence" value="ECO:0007669"/>
    <property type="project" value="UniProtKB-ARBA"/>
</dbReference>
<dbReference type="SUPFAM" id="SSF53067">
    <property type="entry name" value="Actin-like ATPase domain"/>
    <property type="match status" value="2"/>
</dbReference>
<dbReference type="GO" id="GO:0005524">
    <property type="term" value="F:ATP binding"/>
    <property type="evidence" value="ECO:0007669"/>
    <property type="project" value="UniProtKB-KW"/>
</dbReference>
<dbReference type="PROSITE" id="PS00329">
    <property type="entry name" value="HSP70_2"/>
    <property type="match status" value="1"/>
</dbReference>
<dbReference type="InterPro" id="IPR043129">
    <property type="entry name" value="ATPase_NBD"/>
</dbReference>
<comment type="similarity">
    <text evidence="1 4">Belongs to the heat shock protein 70 family.</text>
</comment>
<evidence type="ECO:0000256" key="4">
    <source>
        <dbReference type="RuleBase" id="RU003322"/>
    </source>
</evidence>
<dbReference type="InterPro" id="IPR013126">
    <property type="entry name" value="Hsp_70_fam"/>
</dbReference>
<dbReference type="InterPro" id="IPR018181">
    <property type="entry name" value="Heat_shock_70_CS"/>
</dbReference>
<evidence type="ECO:0008006" key="7">
    <source>
        <dbReference type="Google" id="ProtNLM"/>
    </source>
</evidence>
<dbReference type="AlphaFoldDB" id="A0AAV5TSD5"/>
<dbReference type="Pfam" id="PF00012">
    <property type="entry name" value="HSP70"/>
    <property type="match status" value="1"/>
</dbReference>
<feature type="non-terminal residue" evidence="5">
    <location>
        <position position="1"/>
    </location>
</feature>